<feature type="compositionally biased region" description="Polar residues" evidence="1">
    <location>
        <begin position="1"/>
        <end position="14"/>
    </location>
</feature>
<organism evidence="3 4">
    <name type="scientific">Paralvinella palmiformis</name>
    <dbReference type="NCBI Taxonomy" id="53620"/>
    <lineage>
        <taxon>Eukaryota</taxon>
        <taxon>Metazoa</taxon>
        <taxon>Spiralia</taxon>
        <taxon>Lophotrochozoa</taxon>
        <taxon>Annelida</taxon>
        <taxon>Polychaeta</taxon>
        <taxon>Sedentaria</taxon>
        <taxon>Canalipalpata</taxon>
        <taxon>Terebellida</taxon>
        <taxon>Terebelliformia</taxon>
        <taxon>Alvinellidae</taxon>
        <taxon>Paralvinella</taxon>
    </lineage>
</organism>
<feature type="region of interest" description="Disordered" evidence="1">
    <location>
        <begin position="281"/>
        <end position="301"/>
    </location>
</feature>
<dbReference type="GO" id="GO:0042981">
    <property type="term" value="P:regulation of apoptotic process"/>
    <property type="evidence" value="ECO:0007669"/>
    <property type="project" value="InterPro"/>
</dbReference>
<gene>
    <name evidence="3" type="ORF">LSH36_278g05009</name>
</gene>
<name>A0AAD9N3V6_9ANNE</name>
<evidence type="ECO:0000313" key="3">
    <source>
        <dbReference type="EMBL" id="KAK2154061.1"/>
    </source>
</evidence>
<evidence type="ECO:0000259" key="2">
    <source>
        <dbReference type="PROSITE" id="PS50209"/>
    </source>
</evidence>
<dbReference type="CDD" id="cd01671">
    <property type="entry name" value="CARD"/>
    <property type="match status" value="1"/>
</dbReference>
<dbReference type="SUPFAM" id="SSF47986">
    <property type="entry name" value="DEATH domain"/>
    <property type="match status" value="1"/>
</dbReference>
<feature type="domain" description="CARD" evidence="2">
    <location>
        <begin position="98"/>
        <end position="175"/>
    </location>
</feature>
<proteinExistence type="predicted"/>
<accession>A0AAD9N3V6</accession>
<dbReference type="AlphaFoldDB" id="A0AAD9N3V6"/>
<dbReference type="PROSITE" id="PS50209">
    <property type="entry name" value="CARD"/>
    <property type="match status" value="1"/>
</dbReference>
<reference evidence="3" key="1">
    <citation type="journal article" date="2023" name="Mol. Biol. Evol.">
        <title>Third-Generation Sequencing Reveals the Adaptive Role of the Epigenome in Three Deep-Sea Polychaetes.</title>
        <authorList>
            <person name="Perez M."/>
            <person name="Aroh O."/>
            <person name="Sun Y."/>
            <person name="Lan Y."/>
            <person name="Juniper S.K."/>
            <person name="Young C.R."/>
            <person name="Angers B."/>
            <person name="Qian P.Y."/>
        </authorList>
    </citation>
    <scope>NUCLEOTIDE SEQUENCE</scope>
    <source>
        <strain evidence="3">P08H-3</strain>
    </source>
</reference>
<dbReference type="InterPro" id="IPR011029">
    <property type="entry name" value="DEATH-like_dom_sf"/>
</dbReference>
<dbReference type="InterPro" id="IPR001315">
    <property type="entry name" value="CARD"/>
</dbReference>
<feature type="region of interest" description="Disordered" evidence="1">
    <location>
        <begin position="1"/>
        <end position="20"/>
    </location>
</feature>
<evidence type="ECO:0000256" key="1">
    <source>
        <dbReference type="SAM" id="MobiDB-lite"/>
    </source>
</evidence>
<comment type="caution">
    <text evidence="3">The sequence shown here is derived from an EMBL/GenBank/DDBJ whole genome shotgun (WGS) entry which is preliminary data.</text>
</comment>
<protein>
    <recommendedName>
        <fullName evidence="2">CARD domain-containing protein</fullName>
    </recommendedName>
</protein>
<dbReference type="Gene3D" id="1.10.533.10">
    <property type="entry name" value="Death Domain, Fas"/>
    <property type="match status" value="1"/>
</dbReference>
<dbReference type="Pfam" id="PF00619">
    <property type="entry name" value="CARD"/>
    <property type="match status" value="1"/>
</dbReference>
<sequence>MFGRSQYRQHSSPALSYGDGSYYHQHTATTTTTTSTTQLGGTQRSPHNILEVRSSFYTNNPLLYFSHYSEIIVSSGYDVNDGSHPMSAGMASQTLTSRRELVEQLDPEPLFAYLIQNGVLNDDDVRQISQEKSPAKTNLALLKKVEDCGKPAEALLVIALRQTGQHYLANLIDDTGRIKALSGSGYLSKSRHKGQLSITVGVKAIKLLPECYQSSTGEVLHNREWLSVEDFSHHTLVNGTSSTETSLPQFEITEPENEQSKQSSCLCSCFGRLFSKNKSSHLEAKHKDNEKSNSQSKSGKYAETIEGWRPREQLSSVKHSNSDRFINLENLFRQKTSDFYELLCEPSSSAHTLLLKYFEQHRGLLVLDTRADQEGVIIINICTTAEKVSSLGQDYNSGKLTSDLQREIISQETLKPIKVLGLKIMVSCEQDELDQVEQELS</sequence>
<keyword evidence="4" id="KW-1185">Reference proteome</keyword>
<dbReference type="Proteomes" id="UP001208570">
    <property type="component" value="Unassembled WGS sequence"/>
</dbReference>
<feature type="compositionally biased region" description="Basic and acidic residues" evidence="1">
    <location>
        <begin position="281"/>
        <end position="291"/>
    </location>
</feature>
<dbReference type="EMBL" id="JAODUP010000278">
    <property type="protein sequence ID" value="KAK2154061.1"/>
    <property type="molecule type" value="Genomic_DNA"/>
</dbReference>
<evidence type="ECO:0000313" key="4">
    <source>
        <dbReference type="Proteomes" id="UP001208570"/>
    </source>
</evidence>